<sequence length="437" mass="46315">MSSNSYQHEYAIGENGDYASSSTSPTYDLTKTSSVYTSYDSHPISSSSLSSSYYDNSYNYENSGSSAIYDNISPTTSSVATSSPIGEVIGNATTSVTASATADDRPHGMSLGGVIAVAIIGTLVIVGAVTFCCFYTRRRRRLNKLPGDVDVPTRKSEGGGRALERIETPTLRSTSTLRSNALRPPSHPCMSQRDVRGVVLPQRPLPSAYPSSSFPHLSSPFNDPLTSPTSGFSHRRPESEYTDNSEFDMLAQDGSSYARTLSTYSEGVNSEYSERDLGTYVAPSSQATVMGTRPRLAVDTKNMSNEGTAVWNYTAVDSGGSSGWGSGPGSGSANGPNFVISPFIDPPYLTSPPHLPPSQATYITHPSPSVVSDRSWRTEDDALLISRGGSVGSGSRAAGGSGTGSGLRRGMTIIRHTDAGVVKDEVHLPPSYGELYP</sequence>
<dbReference type="RefSeq" id="XP_062883513.1">
    <property type="nucleotide sequence ID" value="XM_063027558.1"/>
</dbReference>
<dbReference type="OrthoDB" id="2565330at2759"/>
<reference evidence="3 4" key="2">
    <citation type="journal article" date="2018" name="Proc. Natl. Acad. Sci.">
        <title>RNAi is a critical determinant of centromere evolution in closely related fungi.</title>
        <authorList>
            <person name="Yadav V."/>
            <person name="Sun S."/>
            <person name="Billmyre R.B."/>
            <person name="Thimmappa B.C."/>
            <person name="Shea T."/>
            <person name="Lintner R."/>
            <person name="Bakkeren G."/>
            <person name="Cuomo C.A."/>
            <person name="Heitman J."/>
            <person name="Sanyal K."/>
        </authorList>
    </citation>
    <scope>NUCLEOTIDE SEQUENCE [LARGE SCALE GENOMIC DNA]</scope>
    <source>
        <strain evidence="3 4">R265</strain>
    </source>
</reference>
<dbReference type="KEGG" id="cdeu:CNBG_3554"/>
<gene>
    <name evidence="3" type="ORF">CNBG_3554</name>
</gene>
<keyword evidence="2" id="KW-0812">Transmembrane</keyword>
<organism evidence="3 4">
    <name type="scientific">Cryptococcus deuterogattii (strain R265)</name>
    <name type="common">Cryptococcus gattii VGII (strain R265)</name>
    <dbReference type="NCBI Taxonomy" id="294750"/>
    <lineage>
        <taxon>Eukaryota</taxon>
        <taxon>Fungi</taxon>
        <taxon>Dikarya</taxon>
        <taxon>Basidiomycota</taxon>
        <taxon>Agaricomycotina</taxon>
        <taxon>Tremellomycetes</taxon>
        <taxon>Tremellales</taxon>
        <taxon>Cryptococcaceae</taxon>
        <taxon>Cryptococcus</taxon>
        <taxon>Cryptococcus gattii species complex</taxon>
    </lineage>
</organism>
<evidence type="ECO:0000313" key="3">
    <source>
        <dbReference type="EMBL" id="KGB77716.1"/>
    </source>
</evidence>
<keyword evidence="2" id="KW-0472">Membrane</keyword>
<feature type="compositionally biased region" description="Gly residues" evidence="1">
    <location>
        <begin position="389"/>
        <end position="407"/>
    </location>
</feature>
<dbReference type="Proteomes" id="UP000029445">
    <property type="component" value="Chromosome 1"/>
</dbReference>
<feature type="region of interest" description="Disordered" evidence="1">
    <location>
        <begin position="386"/>
        <end position="408"/>
    </location>
</feature>
<dbReference type="HOGENOM" id="CLU_642527_0_0_1"/>
<name>A0A095D9P1_CRYD2</name>
<feature type="transmembrane region" description="Helical" evidence="2">
    <location>
        <begin position="111"/>
        <end position="135"/>
    </location>
</feature>
<reference evidence="3 4" key="1">
    <citation type="journal article" date="2011" name="MBio">
        <title>Genome variation in Cryptococcus gattii, an emerging pathogen of immunocompetent hosts.</title>
        <authorList>
            <person name="D'Souza C.A."/>
            <person name="Kronstad J.W."/>
            <person name="Taylor G."/>
            <person name="Warren R."/>
            <person name="Yuen M."/>
            <person name="Hu G."/>
            <person name="Jung W.H."/>
            <person name="Sham A."/>
            <person name="Kidd S.E."/>
            <person name="Tangen K."/>
            <person name="Lee N."/>
            <person name="Zeilmaker T."/>
            <person name="Sawkins J."/>
            <person name="McVicker G."/>
            <person name="Shah S."/>
            <person name="Gnerre S."/>
            <person name="Griggs A."/>
            <person name="Zeng Q."/>
            <person name="Bartlett K."/>
            <person name="Li W."/>
            <person name="Wang X."/>
            <person name="Heitman J."/>
            <person name="Stajich J.E."/>
            <person name="Fraser J.A."/>
            <person name="Meyer W."/>
            <person name="Carter D."/>
            <person name="Schein J."/>
            <person name="Krzywinski M."/>
            <person name="Kwon-Chung K.J."/>
            <person name="Varma A."/>
            <person name="Wang J."/>
            <person name="Brunham R."/>
            <person name="Fyfe M."/>
            <person name="Ouellette B.F."/>
            <person name="Siddiqui A."/>
            <person name="Marra M."/>
            <person name="Jones S."/>
            <person name="Holt R."/>
            <person name="Birren B.W."/>
            <person name="Galagan J.E."/>
            <person name="Cuomo C.A."/>
        </authorList>
    </citation>
    <scope>NUCLEOTIDE SEQUENCE [LARGE SCALE GENOMIC DNA]</scope>
    <source>
        <strain evidence="3 4">R265</strain>
    </source>
</reference>
<evidence type="ECO:0000256" key="2">
    <source>
        <dbReference type="SAM" id="Phobius"/>
    </source>
</evidence>
<dbReference type="GeneID" id="88179833"/>
<dbReference type="VEuPathDB" id="FungiDB:CNBG_3554"/>
<proteinExistence type="predicted"/>
<evidence type="ECO:0000256" key="1">
    <source>
        <dbReference type="SAM" id="MobiDB-lite"/>
    </source>
</evidence>
<feature type="compositionally biased region" description="Basic and acidic residues" evidence="1">
    <location>
        <begin position="153"/>
        <end position="167"/>
    </location>
</feature>
<dbReference type="EMBL" id="CP025759">
    <property type="protein sequence ID" value="KGB77716.1"/>
    <property type="molecule type" value="Genomic_DNA"/>
</dbReference>
<accession>A0A095D9P1</accession>
<dbReference type="OMA" id="PRMSHRD"/>
<keyword evidence="4" id="KW-1185">Reference proteome</keyword>
<feature type="compositionally biased region" description="Low complexity" evidence="1">
    <location>
        <begin position="210"/>
        <end position="220"/>
    </location>
</feature>
<protein>
    <submittedName>
        <fullName evidence="3">Uncharacterized protein</fullName>
    </submittedName>
</protein>
<feature type="region of interest" description="Disordered" evidence="1">
    <location>
        <begin position="153"/>
        <end position="192"/>
    </location>
</feature>
<feature type="compositionally biased region" description="Low complexity" evidence="1">
    <location>
        <begin position="170"/>
        <end position="183"/>
    </location>
</feature>
<feature type="region of interest" description="Disordered" evidence="1">
    <location>
        <begin position="210"/>
        <end position="244"/>
    </location>
</feature>
<keyword evidence="2" id="KW-1133">Transmembrane helix</keyword>
<dbReference type="STRING" id="294750.A0A095D9P1"/>
<evidence type="ECO:0000313" key="4">
    <source>
        <dbReference type="Proteomes" id="UP000029445"/>
    </source>
</evidence>
<dbReference type="AlphaFoldDB" id="A0A095D9P1"/>